<name>W1XA75_ECOLX</name>
<accession>W1XA75</accession>
<protein>
    <submittedName>
        <fullName evidence="1">Uncharacterized protein</fullName>
    </submittedName>
</protein>
<dbReference type="EMBL" id="AZLZ01001068">
    <property type="protein sequence ID" value="ETJ25709.1"/>
    <property type="molecule type" value="Genomic_DNA"/>
</dbReference>
<evidence type="ECO:0000313" key="2">
    <source>
        <dbReference type="Proteomes" id="UP000018853"/>
    </source>
</evidence>
<proteinExistence type="predicted"/>
<sequence length="27" mass="2902">MGKEVVYLICSIAKLEVTSDSPGTLFT</sequence>
<dbReference type="Proteomes" id="UP000018853">
    <property type="component" value="Unassembled WGS sequence"/>
</dbReference>
<feature type="non-terminal residue" evidence="1">
    <location>
        <position position="27"/>
    </location>
</feature>
<evidence type="ECO:0000313" key="1">
    <source>
        <dbReference type="EMBL" id="ETJ25709.1"/>
    </source>
</evidence>
<gene>
    <name evidence="1" type="ORF">Q609_ECAC01068G0001</name>
</gene>
<organism evidence="1 2">
    <name type="scientific">Escherichia coli DORA_A_5_14_21</name>
    <dbReference type="NCBI Taxonomy" id="1403943"/>
    <lineage>
        <taxon>Bacteria</taxon>
        <taxon>Pseudomonadati</taxon>
        <taxon>Pseudomonadota</taxon>
        <taxon>Gammaproteobacteria</taxon>
        <taxon>Enterobacterales</taxon>
        <taxon>Enterobacteriaceae</taxon>
        <taxon>Escherichia</taxon>
    </lineage>
</organism>
<comment type="caution">
    <text evidence="1">The sequence shown here is derived from an EMBL/GenBank/DDBJ whole genome shotgun (WGS) entry which is preliminary data.</text>
</comment>
<dbReference type="AlphaFoldDB" id="W1XA75"/>
<reference evidence="1 2" key="1">
    <citation type="submission" date="2013-12" db="EMBL/GenBank/DDBJ databases">
        <title>A Varibaculum cambriense genome reconstructed from a premature infant gut community with otherwise low bacterial novelty that shifts toward anaerobic metabolism during the third week of life.</title>
        <authorList>
            <person name="Brown C.T."/>
            <person name="Sharon I."/>
            <person name="Thomas B.C."/>
            <person name="Castelle C.J."/>
            <person name="Morowitz M.J."/>
            <person name="Banfield J.F."/>
        </authorList>
    </citation>
    <scope>NUCLEOTIDE SEQUENCE [LARGE SCALE GENOMIC DNA]</scope>
    <source>
        <strain evidence="2">DORA_A_5_14_21</strain>
    </source>
</reference>